<dbReference type="GO" id="GO:0006508">
    <property type="term" value="P:proteolysis"/>
    <property type="evidence" value="ECO:0007669"/>
    <property type="project" value="InterPro"/>
</dbReference>
<comment type="subcellular location">
    <subcellularLocation>
        <location evidence="1">Secreted</location>
    </subcellularLocation>
</comment>
<keyword evidence="3" id="KW-0732">Signal</keyword>
<dbReference type="Proteomes" id="UP001141552">
    <property type="component" value="Unassembled WGS sequence"/>
</dbReference>
<evidence type="ECO:0000313" key="5">
    <source>
        <dbReference type="EMBL" id="KAJ4843003.1"/>
    </source>
</evidence>
<dbReference type="InterPro" id="IPR036852">
    <property type="entry name" value="Peptidase_S8/S53_dom_sf"/>
</dbReference>
<organism evidence="5 6">
    <name type="scientific">Turnera subulata</name>
    <dbReference type="NCBI Taxonomy" id="218843"/>
    <lineage>
        <taxon>Eukaryota</taxon>
        <taxon>Viridiplantae</taxon>
        <taxon>Streptophyta</taxon>
        <taxon>Embryophyta</taxon>
        <taxon>Tracheophyta</taxon>
        <taxon>Spermatophyta</taxon>
        <taxon>Magnoliopsida</taxon>
        <taxon>eudicotyledons</taxon>
        <taxon>Gunneridae</taxon>
        <taxon>Pentapetalae</taxon>
        <taxon>rosids</taxon>
        <taxon>fabids</taxon>
        <taxon>Malpighiales</taxon>
        <taxon>Passifloraceae</taxon>
        <taxon>Turnera</taxon>
    </lineage>
</organism>
<dbReference type="EMBL" id="JAKUCV010002335">
    <property type="protein sequence ID" value="KAJ4843003.1"/>
    <property type="molecule type" value="Genomic_DNA"/>
</dbReference>
<dbReference type="InterPro" id="IPR045051">
    <property type="entry name" value="SBT"/>
</dbReference>
<dbReference type="InterPro" id="IPR041469">
    <property type="entry name" value="Subtilisin-like_FN3"/>
</dbReference>
<dbReference type="GO" id="GO:0004252">
    <property type="term" value="F:serine-type endopeptidase activity"/>
    <property type="evidence" value="ECO:0007669"/>
    <property type="project" value="InterPro"/>
</dbReference>
<comment type="caution">
    <text evidence="5">The sequence shown here is derived from an EMBL/GenBank/DDBJ whole genome shotgun (WGS) entry which is preliminary data.</text>
</comment>
<protein>
    <recommendedName>
        <fullName evidence="4">Subtilisin-like protease fibronectin type-III domain-containing protein</fullName>
    </recommendedName>
</protein>
<gene>
    <name evidence="5" type="ORF">Tsubulata_046146</name>
</gene>
<proteinExistence type="inferred from homology"/>
<accession>A0A9Q0G3P0</accession>
<dbReference type="Gene3D" id="2.60.40.2310">
    <property type="match status" value="1"/>
</dbReference>
<comment type="similarity">
    <text evidence="2">Belongs to the peptidase S8 family.</text>
</comment>
<dbReference type="SUPFAM" id="SSF52743">
    <property type="entry name" value="Subtilisin-like"/>
    <property type="match status" value="1"/>
</dbReference>
<evidence type="ECO:0000256" key="3">
    <source>
        <dbReference type="ARBA" id="ARBA00022729"/>
    </source>
</evidence>
<dbReference type="GO" id="GO:0005576">
    <property type="term" value="C:extracellular region"/>
    <property type="evidence" value="ECO:0007669"/>
    <property type="project" value="UniProtKB-SubCell"/>
</dbReference>
<dbReference type="Pfam" id="PF17766">
    <property type="entry name" value="fn3_6"/>
    <property type="match status" value="1"/>
</dbReference>
<evidence type="ECO:0000256" key="1">
    <source>
        <dbReference type="ARBA" id="ARBA00004613"/>
    </source>
</evidence>
<dbReference type="AlphaFoldDB" id="A0A9Q0G3P0"/>
<keyword evidence="6" id="KW-1185">Reference proteome</keyword>
<reference evidence="5" key="1">
    <citation type="submission" date="2022-02" db="EMBL/GenBank/DDBJ databases">
        <authorList>
            <person name="Henning P.M."/>
            <person name="McCubbin A.G."/>
            <person name="Shore J.S."/>
        </authorList>
    </citation>
    <scope>NUCLEOTIDE SEQUENCE</scope>
    <source>
        <strain evidence="5">F60SS</strain>
        <tissue evidence="5">Leaves</tissue>
    </source>
</reference>
<dbReference type="OrthoDB" id="4803627at2759"/>
<name>A0A9Q0G3P0_9ROSI</name>
<evidence type="ECO:0000256" key="2">
    <source>
        <dbReference type="ARBA" id="ARBA00011073"/>
    </source>
</evidence>
<reference evidence="5" key="2">
    <citation type="journal article" date="2023" name="Plants (Basel)">
        <title>Annotation of the Turnera subulata (Passifloraceae) Draft Genome Reveals the S-Locus Evolved after the Divergence of Turneroideae from Passifloroideae in a Stepwise Manner.</title>
        <authorList>
            <person name="Henning P.M."/>
            <person name="Roalson E.H."/>
            <person name="Mir W."/>
            <person name="McCubbin A.G."/>
            <person name="Shore J.S."/>
        </authorList>
    </citation>
    <scope>NUCLEOTIDE SEQUENCE</scope>
    <source>
        <strain evidence="5">F60SS</strain>
    </source>
</reference>
<feature type="domain" description="Subtilisin-like protease fibronectin type-III" evidence="4">
    <location>
        <begin position="179"/>
        <end position="247"/>
    </location>
</feature>
<evidence type="ECO:0000313" key="6">
    <source>
        <dbReference type="Proteomes" id="UP001141552"/>
    </source>
</evidence>
<dbReference type="PANTHER" id="PTHR10795">
    <property type="entry name" value="PROPROTEIN CONVERTASE SUBTILISIN/KEXIN"/>
    <property type="match status" value="1"/>
</dbReference>
<sequence>MNEITSPISFIGRDSKVSPGRAIGFFPGGRSGGVGIEGSTIPGELSEPRLRGGIVSSTKFYLHLEEYCRRKTFGMKEDWSDWVTDGGECSPEEKCGDGEKNLRALGILWAAGNDGPYPGTTGSVAPWIFSVVGSTTDRLLVTKLVLGNNKTFIGNGINSTQFPLIHGKAAAVSDPSRQSVARYNAQVVSSPKLKITVAPQLLSFKAINETQSFTVTVDGEGLPDQTLESASVVWSDGKHNVRSPLVVHTVVPDDNW</sequence>
<evidence type="ECO:0000259" key="4">
    <source>
        <dbReference type="Pfam" id="PF17766"/>
    </source>
</evidence>